<dbReference type="PRINTS" id="PR00080">
    <property type="entry name" value="SDRFAMILY"/>
</dbReference>
<dbReference type="GO" id="GO:0006654">
    <property type="term" value="P:phosphatidic acid biosynthetic process"/>
    <property type="evidence" value="ECO:0007669"/>
    <property type="project" value="TreeGrafter"/>
</dbReference>
<gene>
    <name evidence="4" type="ORF">FHL15_008005</name>
</gene>
<dbReference type="GO" id="GO:0000140">
    <property type="term" value="F:acylglycerone-phosphate reductase (NADP+) activity"/>
    <property type="evidence" value="ECO:0007669"/>
    <property type="project" value="TreeGrafter"/>
</dbReference>
<proteinExistence type="inferred from homology"/>
<comment type="similarity">
    <text evidence="1 3">Belongs to the short-chain dehydrogenases/reductases (SDR) family.</text>
</comment>
<dbReference type="PRINTS" id="PR00081">
    <property type="entry name" value="GDHRDH"/>
</dbReference>
<evidence type="ECO:0000313" key="4">
    <source>
        <dbReference type="EMBL" id="TRX91023.1"/>
    </source>
</evidence>
<name>A0A553HSU9_9PEZI</name>
<evidence type="ECO:0000256" key="1">
    <source>
        <dbReference type="ARBA" id="ARBA00006484"/>
    </source>
</evidence>
<evidence type="ECO:0000313" key="5">
    <source>
        <dbReference type="Proteomes" id="UP000319160"/>
    </source>
</evidence>
<accession>A0A553HSU9</accession>
<dbReference type="EMBL" id="VFLP01000049">
    <property type="protein sequence ID" value="TRX91023.1"/>
    <property type="molecule type" value="Genomic_DNA"/>
</dbReference>
<dbReference type="PANTHER" id="PTHR44169">
    <property type="entry name" value="NADPH-DEPENDENT 1-ACYLDIHYDROXYACETONE PHOSPHATE REDUCTASE"/>
    <property type="match status" value="1"/>
</dbReference>
<dbReference type="Pfam" id="PF00106">
    <property type="entry name" value="adh_short"/>
    <property type="match status" value="1"/>
</dbReference>
<dbReference type="AlphaFoldDB" id="A0A553HSU9"/>
<keyword evidence="5" id="KW-1185">Reference proteome</keyword>
<dbReference type="OrthoDB" id="2102561at2759"/>
<organism evidence="4 5">
    <name type="scientific">Xylaria flabelliformis</name>
    <dbReference type="NCBI Taxonomy" id="2512241"/>
    <lineage>
        <taxon>Eukaryota</taxon>
        <taxon>Fungi</taxon>
        <taxon>Dikarya</taxon>
        <taxon>Ascomycota</taxon>
        <taxon>Pezizomycotina</taxon>
        <taxon>Sordariomycetes</taxon>
        <taxon>Xylariomycetidae</taxon>
        <taxon>Xylariales</taxon>
        <taxon>Xylariaceae</taxon>
        <taxon>Xylaria</taxon>
    </lineage>
</organism>
<evidence type="ECO:0000256" key="3">
    <source>
        <dbReference type="RuleBase" id="RU000363"/>
    </source>
</evidence>
<protein>
    <submittedName>
        <fullName evidence="4">Uncharacterized protein</fullName>
    </submittedName>
</protein>
<dbReference type="Proteomes" id="UP000319160">
    <property type="component" value="Unassembled WGS sequence"/>
</dbReference>
<dbReference type="PANTHER" id="PTHR44169:SF6">
    <property type="entry name" value="NADPH-DEPENDENT 1-ACYLDIHYDROXYACETONE PHOSPHATE REDUCTASE"/>
    <property type="match status" value="1"/>
</dbReference>
<dbReference type="GO" id="GO:0005811">
    <property type="term" value="C:lipid droplet"/>
    <property type="evidence" value="ECO:0007669"/>
    <property type="project" value="TreeGrafter"/>
</dbReference>
<dbReference type="GO" id="GO:0019433">
    <property type="term" value="P:triglyceride catabolic process"/>
    <property type="evidence" value="ECO:0007669"/>
    <property type="project" value="TreeGrafter"/>
</dbReference>
<dbReference type="InterPro" id="IPR002347">
    <property type="entry name" value="SDR_fam"/>
</dbReference>
<dbReference type="SUPFAM" id="SSF51735">
    <property type="entry name" value="NAD(P)-binding Rossmann-fold domains"/>
    <property type="match status" value="1"/>
</dbReference>
<sequence length="279" mass="29744">MPKKTVLITGCNHGGLGAAMAKVYCAKGFKVFATVRNVAKAGSLGDVGDIEILELEVTSQESIQECAKKLEKTIGGSLDILVNNAGVAGVMPLLDLNLDDAKRLYDVNVWAQLAMVQTFAPMLIKAKGIICNISSVSGELILAWSGSYNSSRAATTALSETLRIEMAPLGVRVVTAILAAVETPGNDPSMKGDIELPVNSYYQKIRNVINQHYKGLVFTKKHNVDVAANNIVNDVLKGGGIFIRRGESSTLSWCYNTFLPHSWFTSVLNAGSGLAQLGG</sequence>
<dbReference type="InterPro" id="IPR036291">
    <property type="entry name" value="NAD(P)-bd_dom_sf"/>
</dbReference>
<dbReference type="STRING" id="2512241.A0A553HSU9"/>
<dbReference type="GO" id="GO:0004806">
    <property type="term" value="F:triacylglycerol lipase activity"/>
    <property type="evidence" value="ECO:0007669"/>
    <property type="project" value="TreeGrafter"/>
</dbReference>
<comment type="caution">
    <text evidence="4">The sequence shown here is derived from an EMBL/GenBank/DDBJ whole genome shotgun (WGS) entry which is preliminary data.</text>
</comment>
<reference evidence="5" key="1">
    <citation type="submission" date="2019-06" db="EMBL/GenBank/DDBJ databases">
        <title>Draft genome sequence of the griseofulvin-producing fungus Xylaria cubensis strain G536.</title>
        <authorList>
            <person name="Mead M.E."/>
            <person name="Raja H.A."/>
            <person name="Steenwyk J.L."/>
            <person name="Knowles S.L."/>
            <person name="Oberlies N.H."/>
            <person name="Rokas A."/>
        </authorList>
    </citation>
    <scope>NUCLEOTIDE SEQUENCE [LARGE SCALE GENOMIC DNA]</scope>
    <source>
        <strain evidence="5">G536</strain>
    </source>
</reference>
<evidence type="ECO:0000256" key="2">
    <source>
        <dbReference type="ARBA" id="ARBA00023002"/>
    </source>
</evidence>
<dbReference type="GO" id="GO:0005783">
    <property type="term" value="C:endoplasmic reticulum"/>
    <property type="evidence" value="ECO:0007669"/>
    <property type="project" value="TreeGrafter"/>
</dbReference>
<dbReference type="Gene3D" id="3.40.50.720">
    <property type="entry name" value="NAD(P)-binding Rossmann-like Domain"/>
    <property type="match status" value="1"/>
</dbReference>
<keyword evidence="2" id="KW-0560">Oxidoreductase</keyword>